<evidence type="ECO:0000256" key="8">
    <source>
        <dbReference type="ARBA" id="ARBA00023136"/>
    </source>
</evidence>
<comment type="similarity">
    <text evidence="2">Belongs to the CD36 family.</text>
</comment>
<keyword evidence="9" id="KW-1015">Disulfide bond</keyword>
<evidence type="ECO:0000313" key="14">
    <source>
        <dbReference type="EMBL" id="AUF73092.1"/>
    </source>
</evidence>
<evidence type="ECO:0000256" key="13">
    <source>
        <dbReference type="SAM" id="Phobius"/>
    </source>
</evidence>
<keyword evidence="7 13" id="KW-1133">Transmembrane helix</keyword>
<reference evidence="14" key="1">
    <citation type="journal article" date="2017" name="Sci. Rep.">
        <title>Antennal transcriptome analysis and expression profiles of olfactory genes in Anoplophora chinensis.</title>
        <authorList>
            <person name="Wang J."/>
            <person name="Hu P."/>
            <person name="Gao P."/>
            <person name="Tao J."/>
            <person name="Luo Y."/>
        </authorList>
    </citation>
    <scope>NUCLEOTIDE SEQUENCE</scope>
</reference>
<dbReference type="PANTHER" id="PTHR11923">
    <property type="entry name" value="SCAVENGER RECEPTOR CLASS B TYPE-1 SR-B1"/>
    <property type="match status" value="1"/>
</dbReference>
<keyword evidence="8 13" id="KW-0472">Membrane</keyword>
<evidence type="ECO:0000256" key="10">
    <source>
        <dbReference type="ARBA" id="ARBA00023170"/>
    </source>
</evidence>
<keyword evidence="5 13" id="KW-0812">Transmembrane</keyword>
<evidence type="ECO:0000256" key="11">
    <source>
        <dbReference type="ARBA" id="ARBA00023180"/>
    </source>
</evidence>
<dbReference type="AlphaFoldDB" id="A0A2H4ZBG1"/>
<dbReference type="GO" id="GO:0005737">
    <property type="term" value="C:cytoplasm"/>
    <property type="evidence" value="ECO:0007669"/>
    <property type="project" value="TreeGrafter"/>
</dbReference>
<dbReference type="Pfam" id="PF01130">
    <property type="entry name" value="CD36"/>
    <property type="match status" value="1"/>
</dbReference>
<dbReference type="GO" id="GO:0005044">
    <property type="term" value="F:scavenger receptor activity"/>
    <property type="evidence" value="ECO:0007669"/>
    <property type="project" value="TreeGrafter"/>
</dbReference>
<evidence type="ECO:0000256" key="7">
    <source>
        <dbReference type="ARBA" id="ARBA00022989"/>
    </source>
</evidence>
<evidence type="ECO:0000256" key="3">
    <source>
        <dbReference type="ARBA" id="ARBA00022475"/>
    </source>
</evidence>
<keyword evidence="3" id="KW-1003">Cell membrane</keyword>
<dbReference type="PRINTS" id="PR01609">
    <property type="entry name" value="CD36FAMILY"/>
</dbReference>
<evidence type="ECO:0000256" key="12">
    <source>
        <dbReference type="ARBA" id="ARBA00040645"/>
    </source>
</evidence>
<dbReference type="EMBL" id="MF975516">
    <property type="protein sequence ID" value="AUF73092.1"/>
    <property type="molecule type" value="mRNA"/>
</dbReference>
<keyword evidence="6" id="KW-0552">Olfaction</keyword>
<organism evidence="14">
    <name type="scientific">Anoplophora chinensis</name>
    <name type="common">Citrus longhorn beetle</name>
    <dbReference type="NCBI Taxonomy" id="217632"/>
    <lineage>
        <taxon>Eukaryota</taxon>
        <taxon>Metazoa</taxon>
        <taxon>Ecdysozoa</taxon>
        <taxon>Arthropoda</taxon>
        <taxon>Hexapoda</taxon>
        <taxon>Insecta</taxon>
        <taxon>Pterygota</taxon>
        <taxon>Neoptera</taxon>
        <taxon>Endopterygota</taxon>
        <taxon>Coleoptera</taxon>
        <taxon>Polyphaga</taxon>
        <taxon>Cucujiformia</taxon>
        <taxon>Chrysomeloidea</taxon>
        <taxon>Cerambycidae</taxon>
        <taxon>Lamiinae</taxon>
        <taxon>Lamiini</taxon>
        <taxon>Anoplophora</taxon>
    </lineage>
</organism>
<dbReference type="PANTHER" id="PTHR11923:SF109">
    <property type="entry name" value="SENSORY NEURON MEMBRANE PROTEIN 2"/>
    <property type="match status" value="1"/>
</dbReference>
<sequence>MRMVDNTVLFSNLYYKNVSHQGRFTINSGKDNSEETGVLKQFNGKTYISTWLGEKSICNKIRGVTTVFPAQVKKSMVFESFAEDICRAMSLRFEKEKKVKGVLGYKFVAANDSFSVANDDNSCYCVNKSKTLEGEFGCLRDGLGDLTTCTGAPVLVSFPHLLHADPEYISSVVGLQPNASKHETFLTLEPISGFPLELAQRVQFNMFIRPFEAISSLENVTKALIPLIWVEESTVLGDKYVDKLKNELFKNLMILDVIKWGFIGIGVALVMSAFFLFIYVKSP</sequence>
<accession>A0A2H4ZBG1</accession>
<name>A0A2H4ZBG1_ANOCN</name>
<keyword evidence="10" id="KW-0675">Receptor</keyword>
<comment type="subcellular location">
    <subcellularLocation>
        <location evidence="1">Cell membrane</location>
    </subcellularLocation>
</comment>
<evidence type="ECO:0000256" key="6">
    <source>
        <dbReference type="ARBA" id="ARBA00022725"/>
    </source>
</evidence>
<protein>
    <recommendedName>
        <fullName evidence="12">Sensory neuron membrane protein 2</fullName>
    </recommendedName>
</protein>
<proteinExistence type="evidence at transcript level"/>
<evidence type="ECO:0000256" key="1">
    <source>
        <dbReference type="ARBA" id="ARBA00004236"/>
    </source>
</evidence>
<feature type="transmembrane region" description="Helical" evidence="13">
    <location>
        <begin position="260"/>
        <end position="280"/>
    </location>
</feature>
<keyword evidence="4" id="KW-0716">Sensory transduction</keyword>
<evidence type="ECO:0000256" key="2">
    <source>
        <dbReference type="ARBA" id="ARBA00010532"/>
    </source>
</evidence>
<dbReference type="InterPro" id="IPR002159">
    <property type="entry name" value="CD36_fam"/>
</dbReference>
<dbReference type="GO" id="GO:0005886">
    <property type="term" value="C:plasma membrane"/>
    <property type="evidence" value="ECO:0007669"/>
    <property type="project" value="UniProtKB-SubCell"/>
</dbReference>
<dbReference type="GO" id="GO:0007608">
    <property type="term" value="P:sensory perception of smell"/>
    <property type="evidence" value="ECO:0007669"/>
    <property type="project" value="UniProtKB-KW"/>
</dbReference>
<evidence type="ECO:0000256" key="4">
    <source>
        <dbReference type="ARBA" id="ARBA00022606"/>
    </source>
</evidence>
<keyword evidence="11" id="KW-0325">Glycoprotein</keyword>
<evidence type="ECO:0000256" key="5">
    <source>
        <dbReference type="ARBA" id="ARBA00022692"/>
    </source>
</evidence>
<evidence type="ECO:0000256" key="9">
    <source>
        <dbReference type="ARBA" id="ARBA00023157"/>
    </source>
</evidence>